<organism evidence="1 2">
    <name type="scientific">Phytophthora cactorum</name>
    <dbReference type="NCBI Taxonomy" id="29920"/>
    <lineage>
        <taxon>Eukaryota</taxon>
        <taxon>Sar</taxon>
        <taxon>Stramenopiles</taxon>
        <taxon>Oomycota</taxon>
        <taxon>Peronosporomycetes</taxon>
        <taxon>Peronosporales</taxon>
        <taxon>Peronosporaceae</taxon>
        <taxon>Phytophthora</taxon>
    </lineage>
</organism>
<protein>
    <submittedName>
        <fullName evidence="1">Uncharacterized protein</fullName>
    </submittedName>
</protein>
<evidence type="ECO:0000313" key="2">
    <source>
        <dbReference type="Proteomes" id="UP000688947"/>
    </source>
</evidence>
<accession>A0A8T1TNC6</accession>
<dbReference type="VEuPathDB" id="FungiDB:PC110_g4170"/>
<sequence>VNGETEGAFYAAVTSVRQTSVEIRVIGETEVAQHTIPRSLANARRVQPEEATAEGPGTWLRKAVVTEYRGTLYYSQCVATLRILAEVYPVIAMVKGSRRWAKTTWPMERLHGLHDDIFTRLMEGDGGIPWSTQAWLGEWSDELGDLSDLRYDWVDPGTDDTPNTSLTYRFQLDRAAQTTLTTLSTAHDFTVQALVKLMRGQTSSDYLPNKTLCPLRLAALLHGYKHCQLVCSVASREIAPQWKSTAPPLAAITKNHQSANRHLNPVVKSVRKGQDARQYLVLVDTVTSHVVGVHVSPLGAVENKDTNPRGDVRLIHALSSPGCPSVNYASDKEYFPAIKYRHVAAIARRIEYLAKLHPGQVSHILKGDVKTAFRHLMLESSTVSRMGARIPQLQALVLDSRESPVTMTGGACSDVVPFFGYVWVDDPVLVKPDTPPRLHCAEEAIRLAMLAVLCPRAINEEKLSGWSTDTEVLR</sequence>
<proteinExistence type="predicted"/>
<gene>
    <name evidence="1" type="ORF">JG687_00017417</name>
</gene>
<name>A0A8T1TNC6_9STRA</name>
<dbReference type="Proteomes" id="UP000688947">
    <property type="component" value="Unassembled WGS sequence"/>
</dbReference>
<evidence type="ECO:0000313" key="1">
    <source>
        <dbReference type="EMBL" id="KAG6945216.1"/>
    </source>
</evidence>
<reference evidence="1" key="1">
    <citation type="submission" date="2021-01" db="EMBL/GenBank/DDBJ databases">
        <title>Phytophthora aleatoria, a newly-described species from Pinus radiata is distinct from Phytophthora cactorum isolates based on comparative genomics.</title>
        <authorList>
            <person name="Mcdougal R."/>
            <person name="Panda P."/>
            <person name="Williams N."/>
            <person name="Studholme D.J."/>
        </authorList>
    </citation>
    <scope>NUCLEOTIDE SEQUENCE</scope>
    <source>
        <strain evidence="1">NZFS 3830</strain>
    </source>
</reference>
<dbReference type="VEuPathDB" id="FungiDB:PC110_g4172"/>
<comment type="caution">
    <text evidence="1">The sequence shown here is derived from an EMBL/GenBank/DDBJ whole genome shotgun (WGS) entry which is preliminary data.</text>
</comment>
<dbReference type="EMBL" id="JAENGZ010002018">
    <property type="protein sequence ID" value="KAG6945216.1"/>
    <property type="molecule type" value="Genomic_DNA"/>
</dbReference>
<dbReference type="AlphaFoldDB" id="A0A8T1TNC6"/>
<feature type="non-terminal residue" evidence="1">
    <location>
        <position position="1"/>
    </location>
</feature>
<dbReference type="VEuPathDB" id="FungiDB:PC110_g4173"/>
<dbReference type="VEuPathDB" id="FungiDB:PC110_g4169"/>
<dbReference type="OrthoDB" id="125465at2759"/>